<dbReference type="GO" id="GO:0008677">
    <property type="term" value="F:2-dehydropantoate 2-reductase activity"/>
    <property type="evidence" value="ECO:0007669"/>
    <property type="project" value="UniProtKB-EC"/>
</dbReference>
<reference evidence="7 8" key="1">
    <citation type="submission" date="2018-02" db="EMBL/GenBank/DDBJ databases">
        <title>Draft genome sequences of Elsinoe sp., causing black scab on jojoba.</title>
        <authorList>
            <person name="Stodart B."/>
            <person name="Jeffress S."/>
            <person name="Ash G."/>
            <person name="Arun Chinnappa K."/>
        </authorList>
    </citation>
    <scope>NUCLEOTIDE SEQUENCE [LARGE SCALE GENOMIC DNA]</scope>
    <source>
        <strain evidence="7 8">Hillstone_2</strain>
    </source>
</reference>
<dbReference type="PANTHER" id="PTHR21708">
    <property type="entry name" value="PROBABLE 2-DEHYDROPANTOATE 2-REDUCTASE"/>
    <property type="match status" value="1"/>
</dbReference>
<protein>
    <recommendedName>
        <fullName evidence="4">2-dehydropantoate 2-reductase</fullName>
        <ecNumber evidence="4">1.1.1.169</ecNumber>
    </recommendedName>
    <alternativeName>
        <fullName evidence="4">Ketopantoate reductase</fullName>
    </alternativeName>
</protein>
<dbReference type="InterPro" id="IPR013332">
    <property type="entry name" value="KPR_N"/>
</dbReference>
<dbReference type="FunFam" id="1.10.1040.10:FF:000017">
    <property type="entry name" value="2-dehydropantoate 2-reductase"/>
    <property type="match status" value="1"/>
</dbReference>
<evidence type="ECO:0000313" key="7">
    <source>
        <dbReference type="EMBL" id="TKX22845.1"/>
    </source>
</evidence>
<dbReference type="InterPro" id="IPR013752">
    <property type="entry name" value="KPA_reductase"/>
</dbReference>
<dbReference type="AlphaFoldDB" id="A0A4U7AZS9"/>
<evidence type="ECO:0000256" key="3">
    <source>
        <dbReference type="ARBA" id="ARBA00023002"/>
    </source>
</evidence>
<dbReference type="InterPro" id="IPR036291">
    <property type="entry name" value="NAD(P)-bd_dom_sf"/>
</dbReference>
<keyword evidence="3 4" id="KW-0560">Oxidoreductase</keyword>
<dbReference type="Gene3D" id="1.10.1040.10">
    <property type="entry name" value="N-(1-d-carboxylethyl)-l-norvaline Dehydrogenase, domain 2"/>
    <property type="match status" value="1"/>
</dbReference>
<sequence>MSERRPRVLLFGSGAIGTIYVYILQQAGCDVSAVCRSNYEAAKANGFTINSAIYGQNIHIQPPVYRTIEDACPPGTTYDYIIITTKSFPSPVPLPAPSPSVAAIAPAITPSHTTIVLIQNGLLIEEEYKAAYPSNPLLSCVVYLPTTQFSPAVIEMGELELLEIGTYPSASPPQNSRAFASTASTSGVERDAAAANAFKDLIRKGNGTAHVYPDIQAQRWKKLLLNCGWNPVCALSRSRDVGVLGACDEAEGYVKAVMMEVAGVARAVGYEGVDENMVDGVMERAKARMGTKGIEPSMLADVRGGRRMEVEAILGGVMRLGKEMGLGVSRLEGLYVLSRALDQRIGEGLV</sequence>
<dbReference type="InterPro" id="IPR013328">
    <property type="entry name" value="6PGD_dom2"/>
</dbReference>
<evidence type="ECO:0000313" key="8">
    <source>
        <dbReference type="Proteomes" id="UP000308133"/>
    </source>
</evidence>
<dbReference type="Gene3D" id="3.40.50.720">
    <property type="entry name" value="NAD(P)-binding Rossmann-like Domain"/>
    <property type="match status" value="1"/>
</dbReference>
<dbReference type="InterPro" id="IPR051402">
    <property type="entry name" value="KPR-Related"/>
</dbReference>
<feature type="domain" description="Ketopantoate reductase N-terminal" evidence="5">
    <location>
        <begin position="9"/>
        <end position="167"/>
    </location>
</feature>
<feature type="domain" description="Ketopantoate reductase C-terminal" evidence="6">
    <location>
        <begin position="214"/>
        <end position="341"/>
    </location>
</feature>
<evidence type="ECO:0000256" key="2">
    <source>
        <dbReference type="ARBA" id="ARBA00022857"/>
    </source>
</evidence>
<comment type="caution">
    <text evidence="7">The sequence shown here is derived from an EMBL/GenBank/DDBJ whole genome shotgun (WGS) entry which is preliminary data.</text>
</comment>
<accession>A0A4U7AZS9</accession>
<dbReference type="Pfam" id="PF08546">
    <property type="entry name" value="ApbA_C"/>
    <property type="match status" value="1"/>
</dbReference>
<name>A0A4U7AZS9_9PEZI</name>
<gene>
    <name evidence="7" type="ORF">C1H76_4879</name>
</gene>
<dbReference type="SUPFAM" id="SSF51735">
    <property type="entry name" value="NAD(P)-binding Rossmann-fold domains"/>
    <property type="match status" value="1"/>
</dbReference>
<dbReference type="GO" id="GO:0005737">
    <property type="term" value="C:cytoplasm"/>
    <property type="evidence" value="ECO:0007669"/>
    <property type="project" value="TreeGrafter"/>
</dbReference>
<dbReference type="PANTHER" id="PTHR21708:SF30">
    <property type="entry name" value="2-DEHYDROPANTOATE 2-REDUCTASE-RELATED"/>
    <property type="match status" value="1"/>
</dbReference>
<comment type="similarity">
    <text evidence="1 4">Belongs to the ketopantoate reductase family.</text>
</comment>
<dbReference type="InterPro" id="IPR003710">
    <property type="entry name" value="ApbA"/>
</dbReference>
<dbReference type="Pfam" id="PF02558">
    <property type="entry name" value="ApbA"/>
    <property type="match status" value="1"/>
</dbReference>
<keyword evidence="2 4" id="KW-0521">NADP</keyword>
<dbReference type="SUPFAM" id="SSF48179">
    <property type="entry name" value="6-phosphogluconate dehydrogenase C-terminal domain-like"/>
    <property type="match status" value="1"/>
</dbReference>
<evidence type="ECO:0000259" key="6">
    <source>
        <dbReference type="Pfam" id="PF08546"/>
    </source>
</evidence>
<comment type="function">
    <text evidence="4">Catalyzes the NADPH-dependent reduction of ketopantoate into pantoic acid.</text>
</comment>
<dbReference type="Proteomes" id="UP000308133">
    <property type="component" value="Unassembled WGS sequence"/>
</dbReference>
<dbReference type="NCBIfam" id="TIGR00745">
    <property type="entry name" value="apbA_panE"/>
    <property type="match status" value="1"/>
</dbReference>
<dbReference type="GO" id="GO:0015940">
    <property type="term" value="P:pantothenate biosynthetic process"/>
    <property type="evidence" value="ECO:0007669"/>
    <property type="project" value="InterPro"/>
</dbReference>
<dbReference type="EMBL" id="PTQR01000060">
    <property type="protein sequence ID" value="TKX22845.1"/>
    <property type="molecule type" value="Genomic_DNA"/>
</dbReference>
<dbReference type="InterPro" id="IPR008927">
    <property type="entry name" value="6-PGluconate_DH-like_C_sf"/>
</dbReference>
<comment type="catalytic activity">
    <reaction evidence="4">
        <text>(R)-pantoate + NADP(+) = 2-dehydropantoate + NADPH + H(+)</text>
        <dbReference type="Rhea" id="RHEA:16233"/>
        <dbReference type="ChEBI" id="CHEBI:11561"/>
        <dbReference type="ChEBI" id="CHEBI:15378"/>
        <dbReference type="ChEBI" id="CHEBI:15980"/>
        <dbReference type="ChEBI" id="CHEBI:57783"/>
        <dbReference type="ChEBI" id="CHEBI:58349"/>
        <dbReference type="EC" id="1.1.1.169"/>
    </reaction>
</comment>
<evidence type="ECO:0000256" key="1">
    <source>
        <dbReference type="ARBA" id="ARBA00007870"/>
    </source>
</evidence>
<organism evidence="7 8">
    <name type="scientific">Elsinoe australis</name>
    <dbReference type="NCBI Taxonomy" id="40998"/>
    <lineage>
        <taxon>Eukaryota</taxon>
        <taxon>Fungi</taxon>
        <taxon>Dikarya</taxon>
        <taxon>Ascomycota</taxon>
        <taxon>Pezizomycotina</taxon>
        <taxon>Dothideomycetes</taxon>
        <taxon>Dothideomycetidae</taxon>
        <taxon>Myriangiales</taxon>
        <taxon>Elsinoaceae</taxon>
        <taxon>Elsinoe</taxon>
    </lineage>
</organism>
<proteinExistence type="inferred from homology"/>
<evidence type="ECO:0000256" key="4">
    <source>
        <dbReference type="RuleBase" id="RU362068"/>
    </source>
</evidence>
<evidence type="ECO:0000259" key="5">
    <source>
        <dbReference type="Pfam" id="PF02558"/>
    </source>
</evidence>
<dbReference type="EC" id="1.1.1.169" evidence="4"/>